<comment type="caution">
    <text evidence="1">The sequence shown here is derived from an EMBL/GenBank/DDBJ whole genome shotgun (WGS) entry which is preliminary data.</text>
</comment>
<reference evidence="1" key="1">
    <citation type="submission" date="2020-10" db="EMBL/GenBank/DDBJ databases">
        <title>An improved Amphimedon queenslandica hologenome assembly reveals how three proteobacterial symbionts can extend the metabolic phenotypic of their marine sponge host.</title>
        <authorList>
            <person name="Degnan B."/>
            <person name="Degnan S."/>
            <person name="Xiang X."/>
        </authorList>
    </citation>
    <scope>NUCLEOTIDE SEQUENCE</scope>
    <source>
        <strain evidence="1">AqS2</strain>
    </source>
</reference>
<evidence type="ECO:0000313" key="1">
    <source>
        <dbReference type="EMBL" id="MBF2734494.1"/>
    </source>
</evidence>
<dbReference type="AlphaFoldDB" id="A0A930UFX8"/>
<feature type="non-terminal residue" evidence="1">
    <location>
        <position position="149"/>
    </location>
</feature>
<keyword evidence="2" id="KW-1185">Reference proteome</keyword>
<name>A0A930UFX8_9GAMM</name>
<proteinExistence type="predicted"/>
<accession>A0A930UFX8</accession>
<evidence type="ECO:0000313" key="2">
    <source>
        <dbReference type="Proteomes" id="UP000604381"/>
    </source>
</evidence>
<organism evidence="1 2">
    <name type="scientific">Candidatus Amphirhobacter heronislandensis</name>
    <dbReference type="NCBI Taxonomy" id="1732024"/>
    <lineage>
        <taxon>Bacteria</taxon>
        <taxon>Pseudomonadati</taxon>
        <taxon>Pseudomonadota</taxon>
        <taxon>Gammaproteobacteria</taxon>
        <taxon>Candidatus Tethybacterales</taxon>
        <taxon>Candidatus Tethybacteraceae</taxon>
        <taxon>Candidatus Amphirhobacter</taxon>
    </lineage>
</organism>
<dbReference type="EMBL" id="JADHEI010000005">
    <property type="protein sequence ID" value="MBF2734494.1"/>
    <property type="molecule type" value="Genomic_DNA"/>
</dbReference>
<gene>
    <name evidence="1" type="ORF">ISN26_00095</name>
</gene>
<dbReference type="Proteomes" id="UP000604381">
    <property type="component" value="Unassembled WGS sequence"/>
</dbReference>
<protein>
    <submittedName>
        <fullName evidence="1">Uncharacterized protein</fullName>
    </submittedName>
</protein>
<sequence>MALGADAPSYVELLRYRGANASPSTGLSDVKMAASGNDSDHVRLFFAAGAAVPSGGATIDVDVVATPNASCVDPRTPTALTLQWKLTLAATAAWSTFSADDETAAQVFETEVLLNSTTATDSGLAFQRSSSACRSVDVALAGDADIFEL</sequence>